<feature type="region of interest" description="Disordered" evidence="1">
    <location>
        <begin position="1"/>
        <end position="47"/>
    </location>
</feature>
<feature type="region of interest" description="Disordered" evidence="1">
    <location>
        <begin position="181"/>
        <end position="204"/>
    </location>
</feature>
<evidence type="ECO:0000313" key="3">
    <source>
        <dbReference type="Proteomes" id="UP000654075"/>
    </source>
</evidence>
<gene>
    <name evidence="2" type="ORF">PGLA1383_LOCUS3108</name>
</gene>
<proteinExistence type="predicted"/>
<reference evidence="2" key="1">
    <citation type="submission" date="2021-02" db="EMBL/GenBank/DDBJ databases">
        <authorList>
            <person name="Dougan E. K."/>
            <person name="Rhodes N."/>
            <person name="Thang M."/>
            <person name="Chan C."/>
        </authorList>
    </citation>
    <scope>NUCLEOTIDE SEQUENCE</scope>
</reference>
<dbReference type="AlphaFoldDB" id="A0A813D6N3"/>
<evidence type="ECO:0000313" key="2">
    <source>
        <dbReference type="EMBL" id="CAE8584166.1"/>
    </source>
</evidence>
<protein>
    <submittedName>
        <fullName evidence="2">Uncharacterized protein</fullName>
    </submittedName>
</protein>
<organism evidence="2 3">
    <name type="scientific">Polarella glacialis</name>
    <name type="common">Dinoflagellate</name>
    <dbReference type="NCBI Taxonomy" id="89957"/>
    <lineage>
        <taxon>Eukaryota</taxon>
        <taxon>Sar</taxon>
        <taxon>Alveolata</taxon>
        <taxon>Dinophyceae</taxon>
        <taxon>Suessiales</taxon>
        <taxon>Suessiaceae</taxon>
        <taxon>Polarella</taxon>
    </lineage>
</organism>
<dbReference type="EMBL" id="CAJNNV010001036">
    <property type="protein sequence ID" value="CAE8584166.1"/>
    <property type="molecule type" value="Genomic_DNA"/>
</dbReference>
<dbReference type="Proteomes" id="UP000654075">
    <property type="component" value="Unassembled WGS sequence"/>
</dbReference>
<accession>A0A813D6N3</accession>
<feature type="compositionally biased region" description="Polar residues" evidence="1">
    <location>
        <begin position="94"/>
        <end position="104"/>
    </location>
</feature>
<evidence type="ECO:0000256" key="1">
    <source>
        <dbReference type="SAM" id="MobiDB-lite"/>
    </source>
</evidence>
<feature type="compositionally biased region" description="Acidic residues" evidence="1">
    <location>
        <begin position="105"/>
        <end position="114"/>
    </location>
</feature>
<sequence length="204" mass="23365">MEVSAKQALENPTPACTERVKVAKNRVQAERPWKPPHQRHPRQQSSLRRQWQIDEGLLILCNGVFLLKPPSYRDAEVKESLRDLRQAGKEISKDSAQGDQPTETPQEDMQDEDVWPARKRRRHLGRCWWAQEDCEAPWNRDAAERESAASVLTQAMLSYSFVGEQEPGGGVARRRLRPARFRVEGKQSSKSDPNQCRSALCEAH</sequence>
<name>A0A813D6N3_POLGL</name>
<feature type="region of interest" description="Disordered" evidence="1">
    <location>
        <begin position="89"/>
        <end position="115"/>
    </location>
</feature>
<comment type="caution">
    <text evidence="2">The sequence shown here is derived from an EMBL/GenBank/DDBJ whole genome shotgun (WGS) entry which is preliminary data.</text>
</comment>
<keyword evidence="3" id="KW-1185">Reference proteome</keyword>